<keyword evidence="3" id="KW-1185">Reference proteome</keyword>
<keyword evidence="1" id="KW-0732">Signal</keyword>
<protein>
    <submittedName>
        <fullName evidence="2">Uncharacterized protein</fullName>
    </submittedName>
</protein>
<dbReference type="Proteomes" id="UP000636579">
    <property type="component" value="Unassembled WGS sequence"/>
</dbReference>
<accession>A0ABR9J5C9</accession>
<dbReference type="EMBL" id="JADBEE010000001">
    <property type="protein sequence ID" value="MBE1514200.1"/>
    <property type="molecule type" value="Genomic_DNA"/>
</dbReference>
<evidence type="ECO:0000313" key="2">
    <source>
        <dbReference type="EMBL" id="MBE1514200.1"/>
    </source>
</evidence>
<reference evidence="2 3" key="1">
    <citation type="submission" date="2020-10" db="EMBL/GenBank/DDBJ databases">
        <title>Sequencing the genomes of 1000 actinobacteria strains.</title>
        <authorList>
            <person name="Klenk H.-P."/>
        </authorList>
    </citation>
    <scope>NUCLEOTIDE SEQUENCE [LARGE SCALE GENOMIC DNA]</scope>
    <source>
        <strain evidence="2 3">DSM 15474</strain>
    </source>
</reference>
<evidence type="ECO:0000256" key="1">
    <source>
        <dbReference type="SAM" id="SignalP"/>
    </source>
</evidence>
<sequence>MRSKILLTAATLAAVTGVFIQSAESLTYDGDQGDTGAMCFCGGAGGDSLRYSGIDSIYTPLPF</sequence>
<name>A0ABR9J5C9_9MICC</name>
<organism evidence="2 3">
    <name type="scientific">Nesterenkonia halotolerans</name>
    <dbReference type="NCBI Taxonomy" id="225325"/>
    <lineage>
        <taxon>Bacteria</taxon>
        <taxon>Bacillati</taxon>
        <taxon>Actinomycetota</taxon>
        <taxon>Actinomycetes</taxon>
        <taxon>Micrococcales</taxon>
        <taxon>Micrococcaceae</taxon>
        <taxon>Nesterenkonia</taxon>
    </lineage>
</organism>
<gene>
    <name evidence="2" type="ORF">H4W26_000955</name>
</gene>
<comment type="caution">
    <text evidence="2">The sequence shown here is derived from an EMBL/GenBank/DDBJ whole genome shotgun (WGS) entry which is preliminary data.</text>
</comment>
<feature type="signal peptide" evidence="1">
    <location>
        <begin position="1"/>
        <end position="23"/>
    </location>
</feature>
<feature type="chain" id="PRO_5045209791" evidence="1">
    <location>
        <begin position="24"/>
        <end position="63"/>
    </location>
</feature>
<evidence type="ECO:0000313" key="3">
    <source>
        <dbReference type="Proteomes" id="UP000636579"/>
    </source>
</evidence>
<proteinExistence type="predicted"/>